<evidence type="ECO:0000256" key="4">
    <source>
        <dbReference type="ARBA" id="ARBA00022771"/>
    </source>
</evidence>
<feature type="compositionally biased region" description="Basic and acidic residues" evidence="11">
    <location>
        <begin position="632"/>
        <end position="645"/>
    </location>
</feature>
<feature type="domain" description="C2H2-type" evidence="12">
    <location>
        <begin position="560"/>
        <end position="587"/>
    </location>
</feature>
<dbReference type="FunFam" id="3.30.160.60:FF:000125">
    <property type="entry name" value="Putative zinc finger protein 143"/>
    <property type="match status" value="3"/>
</dbReference>
<dbReference type="InterPro" id="IPR051061">
    <property type="entry name" value="Zinc_finger_trans_reg"/>
</dbReference>
<dbReference type="PROSITE" id="PS00028">
    <property type="entry name" value="ZINC_FINGER_C2H2_1"/>
    <property type="match status" value="7"/>
</dbReference>
<gene>
    <name evidence="13" type="ORF">PaG_01676</name>
</gene>
<proteinExistence type="predicted"/>
<feature type="region of interest" description="Disordered" evidence="11">
    <location>
        <begin position="414"/>
        <end position="449"/>
    </location>
</feature>
<dbReference type="PANTHER" id="PTHR46179:SF13">
    <property type="entry name" value="C2H2-TYPE DOMAIN-CONTAINING PROTEIN"/>
    <property type="match status" value="1"/>
</dbReference>
<keyword evidence="5" id="KW-0862">Zinc</keyword>
<evidence type="ECO:0000256" key="10">
    <source>
        <dbReference type="SAM" id="Coils"/>
    </source>
</evidence>
<evidence type="ECO:0000256" key="5">
    <source>
        <dbReference type="ARBA" id="ARBA00022833"/>
    </source>
</evidence>
<comment type="caution">
    <text evidence="13">The sequence shown here is derived from an EMBL/GenBank/DDBJ whole genome shotgun (WGS) entry which is preliminary data.</text>
</comment>
<dbReference type="SMART" id="SM00355">
    <property type="entry name" value="ZnF_C2H2"/>
    <property type="match status" value="10"/>
</dbReference>
<dbReference type="AlphaFoldDB" id="W3VPI9"/>
<organism evidence="13 14">
    <name type="scientific">Moesziomyces aphidis</name>
    <name type="common">Pseudozyma aphidis</name>
    <dbReference type="NCBI Taxonomy" id="84754"/>
    <lineage>
        <taxon>Eukaryota</taxon>
        <taxon>Fungi</taxon>
        <taxon>Dikarya</taxon>
        <taxon>Basidiomycota</taxon>
        <taxon>Ustilaginomycotina</taxon>
        <taxon>Ustilaginomycetes</taxon>
        <taxon>Ustilaginales</taxon>
        <taxon>Ustilaginaceae</taxon>
        <taxon>Moesziomyces</taxon>
    </lineage>
</organism>
<dbReference type="GO" id="GO:0005634">
    <property type="term" value="C:nucleus"/>
    <property type="evidence" value="ECO:0007669"/>
    <property type="project" value="UniProtKB-SubCell"/>
</dbReference>
<reference evidence="13 14" key="1">
    <citation type="journal article" date="2014" name="Genome Announc.">
        <title>Genome sequence of the basidiomycetous fungus Pseudozyma aphidis DSM70725, an efficient producer of biosurfactant mannosylerythritol lipids.</title>
        <authorList>
            <person name="Lorenz S."/>
            <person name="Guenther M."/>
            <person name="Grumaz C."/>
            <person name="Rupp S."/>
            <person name="Zibek S."/>
            <person name="Sohn K."/>
        </authorList>
    </citation>
    <scope>NUCLEOTIDE SEQUENCE [LARGE SCALE GENOMIC DNA]</scope>
    <source>
        <strain evidence="14">ATCC 32657 / CBS 517.83 / DSM 70725 / JCM 10318 / NBRC 10182 / NRRL Y-7954 / St-0401</strain>
    </source>
</reference>
<feature type="compositionally biased region" description="Polar residues" evidence="11">
    <location>
        <begin position="584"/>
        <end position="607"/>
    </location>
</feature>
<dbReference type="InterPro" id="IPR036236">
    <property type="entry name" value="Znf_C2H2_sf"/>
</dbReference>
<evidence type="ECO:0000256" key="9">
    <source>
        <dbReference type="PROSITE-ProRule" id="PRU00042"/>
    </source>
</evidence>
<keyword evidence="4 9" id="KW-0863">Zinc-finger</keyword>
<keyword evidence="10" id="KW-0175">Coiled coil</keyword>
<dbReference type="InterPro" id="IPR013087">
    <property type="entry name" value="Znf_C2H2_type"/>
</dbReference>
<evidence type="ECO:0000256" key="7">
    <source>
        <dbReference type="ARBA" id="ARBA00023163"/>
    </source>
</evidence>
<dbReference type="GO" id="GO:0000981">
    <property type="term" value="F:DNA-binding transcription factor activity, RNA polymerase II-specific"/>
    <property type="evidence" value="ECO:0007669"/>
    <property type="project" value="UniProtKB-ARBA"/>
</dbReference>
<feature type="domain" description="C2H2-type" evidence="12">
    <location>
        <begin position="137"/>
        <end position="166"/>
    </location>
</feature>
<evidence type="ECO:0000256" key="3">
    <source>
        <dbReference type="ARBA" id="ARBA00022737"/>
    </source>
</evidence>
<accession>W3VPI9</accession>
<keyword evidence="7" id="KW-0804">Transcription</keyword>
<feature type="domain" description="C2H2-type" evidence="12">
    <location>
        <begin position="239"/>
        <end position="268"/>
    </location>
</feature>
<evidence type="ECO:0000256" key="6">
    <source>
        <dbReference type="ARBA" id="ARBA00023015"/>
    </source>
</evidence>
<sequence length="790" mass="86870">MASALGCGDRAGSASKNDLSRVAPWRVEKQGPHGAQVEASKFKALPLLGKKERGPQCTLDPGTHLFTNPHTIVNPLGLLSTSVGLKARHFNVFQGILQQPMTLNIGGCGSQSAAAQLADQPLLEASQPGPSNVPDAHRCPYEGCGKSYTKASKLAQHIRSHTGERPFVCDHEGCGASYMRNEHLKAHQRRHQDPSDKPFACQEEGCTLRFWTTSQLKNHVQACHADHLSTATGASAHDYPCTEPGCEQTFHKRKQLRQHIRDHHADHLNAEATARQEEAASDAEQSPSALPFVCPHPGCGKRFASNSKRKTHARTHQDGRYTCTMQHAQPQRQENGEQASLVYRFPTWSALQAHMKEAHPPVCPWPGCGRMFQRQDNLRAHYRRHENRKLRLELEAKVLEGSHEAELNHLRAELSDDSGASSSEEEEEEQEPHPTREPQSTSGFDQRLPVHPIAPRVPQQASPVPSDEDLVNKAAHLRSTRPRRGGVFRDLSSPALSIITSASGGTASVRPGSVATSLTSARDPSASAFPCTWNGCDKVFTRKNTLSIHVRTAHLGERPFECPDCGRRFAHKHLVSRHRRVCTGTRSSPEQTTDTRSRLRFSTSGNASHDEAEGQDSSSEASSMISDSDGESETRFEGSQERNSELLDGNAATIGLSPSIKPRLLDLLTGRGYSSAMTANKQVGSEKRPASENGSAKMPAKRRRTTRDRIFACPWTSICHELDEQVLDPALRATGAESPSTAAATSRDACEHRFKRLYDLRRHLRAQHGLDLTADELSAITDRTPWASVQ</sequence>
<keyword evidence="2" id="KW-0479">Metal-binding</keyword>
<feature type="compositionally biased region" description="Low complexity" evidence="11">
    <location>
        <begin position="616"/>
        <end position="627"/>
    </location>
</feature>
<feature type="domain" description="C2H2-type" evidence="12">
    <location>
        <begin position="167"/>
        <end position="196"/>
    </location>
</feature>
<keyword evidence="14" id="KW-1185">Reference proteome</keyword>
<dbReference type="EMBL" id="AWNI01000008">
    <property type="protein sequence ID" value="ETS63395.1"/>
    <property type="molecule type" value="Genomic_DNA"/>
</dbReference>
<feature type="coiled-coil region" evidence="10">
    <location>
        <begin position="375"/>
        <end position="402"/>
    </location>
</feature>
<evidence type="ECO:0000259" key="12">
    <source>
        <dbReference type="PROSITE" id="PS50157"/>
    </source>
</evidence>
<evidence type="ECO:0000256" key="11">
    <source>
        <dbReference type="SAM" id="MobiDB-lite"/>
    </source>
</evidence>
<dbReference type="HOGENOM" id="CLU_394390_0_0_1"/>
<evidence type="ECO:0000313" key="13">
    <source>
        <dbReference type="EMBL" id="ETS63395.1"/>
    </source>
</evidence>
<keyword evidence="3" id="KW-0677">Repeat</keyword>
<comment type="subcellular location">
    <subcellularLocation>
        <location evidence="1">Nucleus</location>
    </subcellularLocation>
</comment>
<evidence type="ECO:0000313" key="14">
    <source>
        <dbReference type="Proteomes" id="UP000019462"/>
    </source>
</evidence>
<protein>
    <recommendedName>
        <fullName evidence="12">C2H2-type domain-containing protein</fullName>
    </recommendedName>
</protein>
<feature type="region of interest" description="Disordered" evidence="11">
    <location>
        <begin position="678"/>
        <end position="705"/>
    </location>
</feature>
<dbReference type="PROSITE" id="PS50157">
    <property type="entry name" value="ZINC_FINGER_C2H2_2"/>
    <property type="match status" value="7"/>
</dbReference>
<evidence type="ECO:0000256" key="1">
    <source>
        <dbReference type="ARBA" id="ARBA00004123"/>
    </source>
</evidence>
<dbReference type="Proteomes" id="UP000019462">
    <property type="component" value="Unassembled WGS sequence"/>
</dbReference>
<feature type="domain" description="C2H2-type" evidence="12">
    <location>
        <begin position="292"/>
        <end position="321"/>
    </location>
</feature>
<evidence type="ECO:0000256" key="8">
    <source>
        <dbReference type="ARBA" id="ARBA00023242"/>
    </source>
</evidence>
<keyword evidence="6" id="KW-0805">Transcription regulation</keyword>
<feature type="domain" description="C2H2-type" evidence="12">
    <location>
        <begin position="529"/>
        <end position="559"/>
    </location>
</feature>
<dbReference type="PANTHER" id="PTHR46179">
    <property type="entry name" value="ZINC FINGER PROTEIN"/>
    <property type="match status" value="1"/>
</dbReference>
<feature type="domain" description="C2H2-type" evidence="12">
    <location>
        <begin position="361"/>
        <end position="390"/>
    </location>
</feature>
<dbReference type="Gene3D" id="3.30.160.60">
    <property type="entry name" value="Classic Zinc Finger"/>
    <property type="match status" value="8"/>
</dbReference>
<evidence type="ECO:0000256" key="2">
    <source>
        <dbReference type="ARBA" id="ARBA00022723"/>
    </source>
</evidence>
<keyword evidence="8" id="KW-0539">Nucleus</keyword>
<dbReference type="FunFam" id="3.30.160.60:FF:000446">
    <property type="entry name" value="Zinc finger protein"/>
    <property type="match status" value="1"/>
</dbReference>
<dbReference type="GO" id="GO:0000978">
    <property type="term" value="F:RNA polymerase II cis-regulatory region sequence-specific DNA binding"/>
    <property type="evidence" value="ECO:0007669"/>
    <property type="project" value="UniProtKB-ARBA"/>
</dbReference>
<dbReference type="OrthoDB" id="427030at2759"/>
<dbReference type="Pfam" id="PF00096">
    <property type="entry name" value="zf-C2H2"/>
    <property type="match status" value="6"/>
</dbReference>
<feature type="region of interest" description="Disordered" evidence="11">
    <location>
        <begin position="578"/>
        <end position="655"/>
    </location>
</feature>
<dbReference type="GO" id="GO:0008270">
    <property type="term" value="F:zinc ion binding"/>
    <property type="evidence" value="ECO:0007669"/>
    <property type="project" value="UniProtKB-KW"/>
</dbReference>
<name>W3VPI9_MOEAP</name>
<dbReference type="SUPFAM" id="SSF57667">
    <property type="entry name" value="beta-beta-alpha zinc fingers"/>
    <property type="match status" value="5"/>
</dbReference>